<feature type="region of interest" description="Disordered" evidence="1">
    <location>
        <begin position="1"/>
        <end position="47"/>
    </location>
</feature>
<sequence length="47" mass="5221">MNEASEDGTREPKKQAARPRTAEKKVTLPKTVKKTLAENAAWKSARP</sequence>
<organism evidence="2 3">
    <name type="scientific">Streptomyces tendae</name>
    <dbReference type="NCBI Taxonomy" id="1932"/>
    <lineage>
        <taxon>Bacteria</taxon>
        <taxon>Bacillati</taxon>
        <taxon>Actinomycetota</taxon>
        <taxon>Actinomycetes</taxon>
        <taxon>Kitasatosporales</taxon>
        <taxon>Streptomycetaceae</taxon>
        <taxon>Streptomyces</taxon>
    </lineage>
</organism>
<accession>A0ABW7S6A7</accession>
<name>A0ABW7S6A7_STRTE</name>
<proteinExistence type="predicted"/>
<evidence type="ECO:0000313" key="3">
    <source>
        <dbReference type="Proteomes" id="UP001610810"/>
    </source>
</evidence>
<gene>
    <name evidence="2" type="ORF">ACH3YB_29600</name>
</gene>
<keyword evidence="3" id="KW-1185">Reference proteome</keyword>
<comment type="caution">
    <text evidence="2">The sequence shown here is derived from an EMBL/GenBank/DDBJ whole genome shotgun (WGS) entry which is preliminary data.</text>
</comment>
<evidence type="ECO:0000256" key="1">
    <source>
        <dbReference type="SAM" id="MobiDB-lite"/>
    </source>
</evidence>
<evidence type="ECO:0000313" key="2">
    <source>
        <dbReference type="EMBL" id="MFI0575795.1"/>
    </source>
</evidence>
<dbReference type="RefSeq" id="WP_202560050.1">
    <property type="nucleotide sequence ID" value="NZ_JBIAYI010000010.1"/>
</dbReference>
<protein>
    <submittedName>
        <fullName evidence="2">Uncharacterized protein</fullName>
    </submittedName>
</protein>
<dbReference type="Proteomes" id="UP001610810">
    <property type="component" value="Unassembled WGS sequence"/>
</dbReference>
<feature type="compositionally biased region" description="Basic and acidic residues" evidence="1">
    <location>
        <begin position="7"/>
        <end position="26"/>
    </location>
</feature>
<dbReference type="EMBL" id="JBIQWK010000010">
    <property type="protein sequence ID" value="MFI0575795.1"/>
    <property type="molecule type" value="Genomic_DNA"/>
</dbReference>
<reference evidence="2 3" key="1">
    <citation type="submission" date="2024-10" db="EMBL/GenBank/DDBJ databases">
        <authorList>
            <person name="Wannawong T."/>
            <person name="Kuncharoen N."/>
            <person name="Mhuantong W."/>
        </authorList>
    </citation>
    <scope>NUCLEOTIDE SEQUENCE [LARGE SCALE GENOMIC DNA]</scope>
    <source>
        <strain evidence="2 3">CALK1-4</strain>
    </source>
</reference>